<evidence type="ECO:0000256" key="1">
    <source>
        <dbReference type="ARBA" id="ARBA00023015"/>
    </source>
</evidence>
<proteinExistence type="predicted"/>
<evidence type="ECO:0000256" key="2">
    <source>
        <dbReference type="ARBA" id="ARBA00023125"/>
    </source>
</evidence>
<dbReference type="SUPFAM" id="SSF51206">
    <property type="entry name" value="cAMP-binding domain-like"/>
    <property type="match status" value="1"/>
</dbReference>
<dbReference type="InterPro" id="IPR000595">
    <property type="entry name" value="cNMP-bd_dom"/>
</dbReference>
<sequence length="242" mass="26879">MTIDPFAPLLKRLRLTSDLSPEVEQSIRRLPITIRRMEGGQTIVATGDRPAVCCLIVDGFVQRSKIVGEGSRQILAFHQPGDIPDLQSLYLHVLDHEVTTLGDCTLGFVPHDPLRAVVRNNPDVAEALWRDTLIDAALFREWICNVGRREAASRLAHLVVEVYERLAAVGRVTGLSFKFPATQVVLAEAIGTSTVHLNRVLQELRTKGLLEIERGAITIFDLEGLRHAADFDPLYLHLDPAL</sequence>
<dbReference type="SUPFAM" id="SSF46785">
    <property type="entry name" value="Winged helix' DNA-binding domain"/>
    <property type="match status" value="1"/>
</dbReference>
<dbReference type="InterPro" id="IPR036390">
    <property type="entry name" value="WH_DNA-bd_sf"/>
</dbReference>
<dbReference type="PANTHER" id="PTHR24567:SF68">
    <property type="entry name" value="DNA-BINDING TRANSCRIPTIONAL DUAL REGULATOR CRP"/>
    <property type="match status" value="1"/>
</dbReference>
<keyword evidence="1" id="KW-0805">Transcription regulation</keyword>
<dbReference type="Pfam" id="PF00027">
    <property type="entry name" value="cNMP_binding"/>
    <property type="match status" value="1"/>
</dbReference>
<keyword evidence="6" id="KW-1185">Reference proteome</keyword>
<dbReference type="PANTHER" id="PTHR24567">
    <property type="entry name" value="CRP FAMILY TRANSCRIPTIONAL REGULATORY PROTEIN"/>
    <property type="match status" value="1"/>
</dbReference>
<keyword evidence="2" id="KW-0238">DNA-binding</keyword>
<dbReference type="Pfam" id="PF13545">
    <property type="entry name" value="HTH_Crp_2"/>
    <property type="match status" value="1"/>
</dbReference>
<dbReference type="InterPro" id="IPR012318">
    <property type="entry name" value="HTH_CRP"/>
</dbReference>
<evidence type="ECO:0000256" key="3">
    <source>
        <dbReference type="ARBA" id="ARBA00023163"/>
    </source>
</evidence>
<dbReference type="InterPro" id="IPR018490">
    <property type="entry name" value="cNMP-bd_dom_sf"/>
</dbReference>
<evidence type="ECO:0000313" key="6">
    <source>
        <dbReference type="Proteomes" id="UP001314635"/>
    </source>
</evidence>
<dbReference type="CDD" id="cd00038">
    <property type="entry name" value="CAP_ED"/>
    <property type="match status" value="1"/>
</dbReference>
<dbReference type="Proteomes" id="UP001314635">
    <property type="component" value="Unassembled WGS sequence"/>
</dbReference>
<organism evidence="5 6">
    <name type="scientific">Bradyrhizobium denitrificans</name>
    <dbReference type="NCBI Taxonomy" id="2734912"/>
    <lineage>
        <taxon>Bacteria</taxon>
        <taxon>Pseudomonadati</taxon>
        <taxon>Pseudomonadota</taxon>
        <taxon>Alphaproteobacteria</taxon>
        <taxon>Hyphomicrobiales</taxon>
        <taxon>Nitrobacteraceae</taxon>
        <taxon>Bradyrhizobium</taxon>
    </lineage>
</organism>
<dbReference type="InterPro" id="IPR014710">
    <property type="entry name" value="RmlC-like_jellyroll"/>
</dbReference>
<protein>
    <submittedName>
        <fullName evidence="5">Crp/Fnr family transcriptional regulator</fullName>
    </submittedName>
</protein>
<name>A0ABS5G2I7_9BRAD</name>
<evidence type="ECO:0000313" key="5">
    <source>
        <dbReference type="EMBL" id="MBR1135430.1"/>
    </source>
</evidence>
<dbReference type="InterPro" id="IPR050397">
    <property type="entry name" value="Env_Response_Regulators"/>
</dbReference>
<evidence type="ECO:0000259" key="4">
    <source>
        <dbReference type="PROSITE" id="PS51063"/>
    </source>
</evidence>
<keyword evidence="3" id="KW-0804">Transcription</keyword>
<reference evidence="6" key="1">
    <citation type="journal article" date="2021" name="ISME J.">
        <title>Evolutionary origin and ecological implication of a unique nif island in free-living Bradyrhizobium lineages.</title>
        <authorList>
            <person name="Tao J."/>
        </authorList>
    </citation>
    <scope>NUCLEOTIDE SEQUENCE [LARGE SCALE GENOMIC DNA]</scope>
    <source>
        <strain evidence="6">SZCCT0094</strain>
    </source>
</reference>
<dbReference type="EMBL" id="JAFCLK010000005">
    <property type="protein sequence ID" value="MBR1135430.1"/>
    <property type="molecule type" value="Genomic_DNA"/>
</dbReference>
<dbReference type="Gene3D" id="2.60.120.10">
    <property type="entry name" value="Jelly Rolls"/>
    <property type="match status" value="1"/>
</dbReference>
<dbReference type="RefSeq" id="WP_041750312.1">
    <property type="nucleotide sequence ID" value="NZ_JABFDP010000001.1"/>
</dbReference>
<dbReference type="InterPro" id="IPR036388">
    <property type="entry name" value="WH-like_DNA-bd_sf"/>
</dbReference>
<dbReference type="PROSITE" id="PS51063">
    <property type="entry name" value="HTH_CRP_2"/>
    <property type="match status" value="1"/>
</dbReference>
<accession>A0ABS5G2I7</accession>
<feature type="domain" description="HTH crp-type" evidence="4">
    <location>
        <begin position="149"/>
        <end position="223"/>
    </location>
</feature>
<dbReference type="SMART" id="SM00419">
    <property type="entry name" value="HTH_CRP"/>
    <property type="match status" value="1"/>
</dbReference>
<dbReference type="Gene3D" id="1.10.10.10">
    <property type="entry name" value="Winged helix-like DNA-binding domain superfamily/Winged helix DNA-binding domain"/>
    <property type="match status" value="1"/>
</dbReference>
<gene>
    <name evidence="5" type="ORF">JQ619_06615</name>
</gene>
<comment type="caution">
    <text evidence="5">The sequence shown here is derived from an EMBL/GenBank/DDBJ whole genome shotgun (WGS) entry which is preliminary data.</text>
</comment>